<dbReference type="Pfam" id="PF14961">
    <property type="entry name" value="BROMI"/>
    <property type="match status" value="1"/>
</dbReference>
<dbReference type="Proteomes" id="UP001432146">
    <property type="component" value="Unassembled WGS sequence"/>
</dbReference>
<keyword evidence="1" id="KW-0472">Membrane</keyword>
<evidence type="ECO:0000259" key="3">
    <source>
        <dbReference type="Pfam" id="PF23440"/>
    </source>
</evidence>
<dbReference type="InterPro" id="IPR032735">
    <property type="entry name" value="BROMI_M"/>
</dbReference>
<organism evidence="4 5">
    <name type="scientific">Tetragonisca angustula</name>
    <dbReference type="NCBI Taxonomy" id="166442"/>
    <lineage>
        <taxon>Eukaryota</taxon>
        <taxon>Metazoa</taxon>
        <taxon>Ecdysozoa</taxon>
        <taxon>Arthropoda</taxon>
        <taxon>Hexapoda</taxon>
        <taxon>Insecta</taxon>
        <taxon>Pterygota</taxon>
        <taxon>Neoptera</taxon>
        <taxon>Endopterygota</taxon>
        <taxon>Hymenoptera</taxon>
        <taxon>Apocrita</taxon>
        <taxon>Aculeata</taxon>
        <taxon>Apoidea</taxon>
        <taxon>Anthophila</taxon>
        <taxon>Apidae</taxon>
        <taxon>Tetragonisca</taxon>
    </lineage>
</organism>
<comment type="caution">
    <text evidence="4">The sequence shown here is derived from an EMBL/GenBank/DDBJ whole genome shotgun (WGS) entry which is preliminary data.</text>
</comment>
<evidence type="ECO:0000256" key="1">
    <source>
        <dbReference type="SAM" id="Phobius"/>
    </source>
</evidence>
<evidence type="ECO:0008006" key="6">
    <source>
        <dbReference type="Google" id="ProtNLM"/>
    </source>
</evidence>
<dbReference type="AlphaFoldDB" id="A0AAW0ZSI3"/>
<gene>
    <name evidence="4" type="ORF">QLX08_007068</name>
</gene>
<keyword evidence="5" id="KW-1185">Reference proteome</keyword>
<keyword evidence="1" id="KW-1133">Transmembrane helix</keyword>
<sequence length="1119" mass="130241">MESNISPTLQKWIKRCLKKEFETNIQESLRKNVDNINIVRKIVRSKEMSVLVKSIRATIIEQSASISASTLISDSRPQSSFSCISDQTSEDWNSPLNNDESYNIILDKINQNKPVHVRLAGYEILLKSELSNLNTNPIWDSFQKALLDGLVDESRPIFEASLQAHAKLLTCLQSYDVCTNLLNAFNTQYYSQKTFEILPTLISGINFKFFFHERIFRIIHLIICYHEERLKNARNPDKTIEELIEQFIMFLSTHEFKSVTQSKTLNTLNIISVLEPRADWSRKWIVSLATRKMFLTALGRSPNLLQQIMHYVHKGLEEPPHSIAVSIYDDPMEVIINGHTVETVTYLHCLCFISQLCAYEAGRELLIENTLDIPFSVSEFLTASLRALNKLSTKTLNNVYDVSCYALQFILDKSITLYTDEFYHIALCHISSFSENNITIWPHTLNIILRMLDTADGSAFLISECKEHTVNFENNISKCPAMFIIIIASNMLQQPLSIMNIEYLVKLFEVIQKLFDVFDVYEIVQCKIEKEFYPAVSYFYKKLDKSYFGNENKTQQINSTVNELLLKMVSIPFGLKSLVQESSVFQELIEGSIVPLKMSWASIEVVNFVSSAAFFHLGYNVIANLAPHVLSTLLAETCKILEDLHHFHDPWDHTNIQKFLHILTIFSLNFKCFCAFMTNSQESYNEEHNYPLNLSELFNDSINPDSNYHYLGLLSLDIVIWNLNICLYLLELLNFQNILLRFLNFNTEIINEEINIKYIDDYTLIRRKIISKTYFIENKDKEETSKSKEYDTSELYSLKNEQNYCLESEYDTELESLLQENKSGLLDSSWVKQIREAYTASQNPIKNMVLIQLVDQMQKAIPTAEWTENFQWKESILSSTDCWFAEEMHGIDLVLYYAEQNNVLENTIEMKEELQKFINACYAFIQYERPIKFDGFDWFLSTVFIICEGNIDKCKIFITQLIQFPVIPFLWSNLGKVIDKNVKEECATQYTFMQILESIISNELPHIKFALKNTSGVDWSLICNLMISQCFWGILPWSQIMHFFAICILFSPDYIIYYCVSLLYHCQFTIMENVTNGKLWPEHIVLDDYRCHNYIKFMDSLNKRYGNKILPKFSVKGFN</sequence>
<dbReference type="InterPro" id="IPR055392">
    <property type="entry name" value="BROMI_C"/>
</dbReference>
<accession>A0AAW0ZSI3</accession>
<proteinExistence type="predicted"/>
<protein>
    <recommendedName>
        <fullName evidence="6">Protein broad-minded</fullName>
    </recommendedName>
</protein>
<evidence type="ECO:0000259" key="2">
    <source>
        <dbReference type="Pfam" id="PF14961"/>
    </source>
</evidence>
<dbReference type="Pfam" id="PF23440">
    <property type="entry name" value="BROMI_C"/>
    <property type="match status" value="1"/>
</dbReference>
<feature type="domain" description="BROMI C-terminal Rab TBC-like" evidence="3">
    <location>
        <begin position="794"/>
        <end position="1111"/>
    </location>
</feature>
<evidence type="ECO:0000313" key="5">
    <source>
        <dbReference type="Proteomes" id="UP001432146"/>
    </source>
</evidence>
<name>A0AAW0ZSI3_9HYME</name>
<keyword evidence="1" id="KW-0812">Transmembrane</keyword>
<dbReference type="EMBL" id="JAWNGG020000132">
    <property type="protein sequence ID" value="KAK9300149.1"/>
    <property type="molecule type" value="Genomic_DNA"/>
</dbReference>
<reference evidence="4 5" key="1">
    <citation type="submission" date="2024-05" db="EMBL/GenBank/DDBJ databases">
        <title>The nuclear and mitochondrial genome assemblies of Tetragonisca angustula (Apidae: Meliponini), a tiny yet remarkable pollinator in the Neotropics.</title>
        <authorList>
            <person name="Ferrari R."/>
            <person name="Ricardo P.C."/>
            <person name="Dias F.C."/>
            <person name="Araujo N.S."/>
            <person name="Soares D.O."/>
            <person name="Zhou Q.-S."/>
            <person name="Zhu C.-D."/>
            <person name="Coutinho L."/>
            <person name="Airas M.C."/>
            <person name="Batista T.M."/>
        </authorList>
    </citation>
    <scope>NUCLEOTIDE SEQUENCE [LARGE SCALE GENOMIC DNA]</scope>
    <source>
        <strain evidence="4">ASF017062</strain>
        <tissue evidence="4">Abdomen</tissue>
    </source>
</reference>
<evidence type="ECO:0000313" key="4">
    <source>
        <dbReference type="EMBL" id="KAK9300149.1"/>
    </source>
</evidence>
<feature type="transmembrane region" description="Helical" evidence="1">
    <location>
        <begin position="1041"/>
        <end position="1064"/>
    </location>
</feature>
<feature type="domain" description="BROMI middle region" evidence="2">
    <location>
        <begin position="101"/>
        <end position="366"/>
    </location>
</feature>